<protein>
    <submittedName>
        <fullName evidence="3">Putative N-acetylmannosaminyltransferase</fullName>
        <ecNumber evidence="3">2.4.1.187</ecNumber>
    </submittedName>
</protein>
<proteinExistence type="predicted"/>
<dbReference type="InterPro" id="IPR004629">
    <property type="entry name" value="WecG_TagA_CpsF"/>
</dbReference>
<gene>
    <name evidence="3" type="primary">tagA_1</name>
    <name evidence="3" type="ORF">ERS852572_01277</name>
</gene>
<reference evidence="3 4" key="1">
    <citation type="submission" date="2015-09" db="EMBL/GenBank/DDBJ databases">
        <authorList>
            <consortium name="Pathogen Informatics"/>
        </authorList>
    </citation>
    <scope>NUCLEOTIDE SEQUENCE [LARGE SCALE GENOMIC DNA]</scope>
    <source>
        <strain evidence="3 4">2789STDY5834960</strain>
    </source>
</reference>
<evidence type="ECO:0000256" key="1">
    <source>
        <dbReference type="ARBA" id="ARBA00022676"/>
    </source>
</evidence>
<evidence type="ECO:0000313" key="3">
    <source>
        <dbReference type="EMBL" id="CUM95969.1"/>
    </source>
</evidence>
<dbReference type="Proteomes" id="UP000095350">
    <property type="component" value="Unassembled WGS sequence"/>
</dbReference>
<sequence>MFDILFAYIFLIYGNEYGCKMIKKIDILGIQLDNYTVREAIMRVEAWYDNNMLNVIEMVSMQMLTESESDPVLKEVISSLDLAVIGEKGILQAAGVDTMQRIRETEENDFSDEFLKRVERNRKSVFIIGETQGAVDEFTQELREEYPKLVLAGAAATENCVGDLEGVINEMNAATPDVIISIIPSPGQEHFLVEHRDKINANLWYGIGGFEVHRKRSRIKGFFWNLIHRVRLKNSIEKYES</sequence>
<dbReference type="STRING" id="166486.ERS852572_01277"/>
<dbReference type="EC" id="2.4.1.187" evidence="3"/>
<dbReference type="AlphaFoldDB" id="A0A173T1P8"/>
<accession>A0A173T1P8</accession>
<dbReference type="Pfam" id="PF03808">
    <property type="entry name" value="Glyco_tran_WecG"/>
    <property type="match status" value="1"/>
</dbReference>
<dbReference type="EMBL" id="CYXZ01000008">
    <property type="protein sequence ID" value="CUM95969.1"/>
    <property type="molecule type" value="Genomic_DNA"/>
</dbReference>
<evidence type="ECO:0000256" key="2">
    <source>
        <dbReference type="ARBA" id="ARBA00022679"/>
    </source>
</evidence>
<dbReference type="PaxDb" id="166486-ERS852572_01277"/>
<dbReference type="PANTHER" id="PTHR34136">
    <property type="match status" value="1"/>
</dbReference>
<dbReference type="PANTHER" id="PTHR34136:SF1">
    <property type="entry name" value="UDP-N-ACETYL-D-MANNOSAMINURONIC ACID TRANSFERASE"/>
    <property type="match status" value="1"/>
</dbReference>
<dbReference type="GO" id="GO:0047244">
    <property type="term" value="F:N-acetylglucosaminyldiphosphoundecaprenol N-acetyl-beta-D-mannosaminyltransferase activity"/>
    <property type="evidence" value="ECO:0007669"/>
    <property type="project" value="UniProtKB-EC"/>
</dbReference>
<keyword evidence="2 3" id="KW-0808">Transferase</keyword>
<organism evidence="3 4">
    <name type="scientific">Roseburia intestinalis</name>
    <dbReference type="NCBI Taxonomy" id="166486"/>
    <lineage>
        <taxon>Bacteria</taxon>
        <taxon>Bacillati</taxon>
        <taxon>Bacillota</taxon>
        <taxon>Clostridia</taxon>
        <taxon>Lachnospirales</taxon>
        <taxon>Lachnospiraceae</taxon>
        <taxon>Roseburia</taxon>
    </lineage>
</organism>
<keyword evidence="1 3" id="KW-0328">Glycosyltransferase</keyword>
<evidence type="ECO:0000313" key="4">
    <source>
        <dbReference type="Proteomes" id="UP000095350"/>
    </source>
</evidence>
<name>A0A173T1P8_9FIRM</name>
<dbReference type="OrthoDB" id="1770743at2"/>